<sequence>MTTADLARWQADGFALLRNVVAAGDCARLSHEVDAAFAGSVGARNPLAHAWCRDLAPRLAAHPALRPLLPDGHVATQCTYFSKSTSRNWLVALHQDLGIPVAARVDDARLSGWSRKDGVVHVQPPADVLEALVAVRVHLDDCGDADGPLRVVPGSHRHGRLAPDDENRLRDAHGLATCTARRGDALVMRPLLLHASSKASGPSRRRVLHYVFGPRELPWGLRWHDIV</sequence>
<protein>
    <submittedName>
        <fullName evidence="2">Phytanoyl-CoA dioxygenase family protein</fullName>
    </submittedName>
</protein>
<dbReference type="EMBL" id="JAOVZO020000009">
    <property type="protein sequence ID" value="MDC8012468.1"/>
    <property type="molecule type" value="Genomic_DNA"/>
</dbReference>
<evidence type="ECO:0000256" key="1">
    <source>
        <dbReference type="ARBA" id="ARBA00001954"/>
    </source>
</evidence>
<dbReference type="AlphaFoldDB" id="A0A9X3YKQ2"/>
<dbReference type="Proteomes" id="UP001139971">
    <property type="component" value="Unassembled WGS sequence"/>
</dbReference>
<dbReference type="PANTHER" id="PTHR20883:SF48">
    <property type="entry name" value="ECTOINE DIOXYGENASE"/>
    <property type="match status" value="1"/>
</dbReference>
<comment type="caution">
    <text evidence="2">The sequence shown here is derived from an EMBL/GenBank/DDBJ whole genome shotgun (WGS) entry which is preliminary data.</text>
</comment>
<name>A0A9X3YKQ2_9GAMM</name>
<organism evidence="2 3">
    <name type="scientific">Tahibacter soli</name>
    <dbReference type="NCBI Taxonomy" id="2983605"/>
    <lineage>
        <taxon>Bacteria</taxon>
        <taxon>Pseudomonadati</taxon>
        <taxon>Pseudomonadota</taxon>
        <taxon>Gammaproteobacteria</taxon>
        <taxon>Lysobacterales</taxon>
        <taxon>Rhodanobacteraceae</taxon>
        <taxon>Tahibacter</taxon>
    </lineage>
</organism>
<dbReference type="SUPFAM" id="SSF51197">
    <property type="entry name" value="Clavaminate synthase-like"/>
    <property type="match status" value="1"/>
</dbReference>
<gene>
    <name evidence="2" type="ORF">OD750_007905</name>
</gene>
<evidence type="ECO:0000313" key="3">
    <source>
        <dbReference type="Proteomes" id="UP001139971"/>
    </source>
</evidence>
<keyword evidence="3" id="KW-1185">Reference proteome</keyword>
<dbReference type="GO" id="GO:0005506">
    <property type="term" value="F:iron ion binding"/>
    <property type="evidence" value="ECO:0007669"/>
    <property type="project" value="UniProtKB-ARBA"/>
</dbReference>
<keyword evidence="2" id="KW-0560">Oxidoreductase</keyword>
<dbReference type="Gene3D" id="2.60.120.620">
    <property type="entry name" value="q2cbj1_9rhob like domain"/>
    <property type="match status" value="1"/>
</dbReference>
<keyword evidence="2" id="KW-0223">Dioxygenase</keyword>
<dbReference type="RefSeq" id="WP_263542051.1">
    <property type="nucleotide sequence ID" value="NZ_JAOVZO020000009.1"/>
</dbReference>
<comment type="cofactor">
    <cofactor evidence="1">
        <name>Fe(2+)</name>
        <dbReference type="ChEBI" id="CHEBI:29033"/>
    </cofactor>
</comment>
<dbReference type="PANTHER" id="PTHR20883">
    <property type="entry name" value="PHYTANOYL-COA DIOXYGENASE DOMAIN CONTAINING 1"/>
    <property type="match status" value="1"/>
</dbReference>
<dbReference type="GO" id="GO:0016706">
    <property type="term" value="F:2-oxoglutarate-dependent dioxygenase activity"/>
    <property type="evidence" value="ECO:0007669"/>
    <property type="project" value="UniProtKB-ARBA"/>
</dbReference>
<dbReference type="Pfam" id="PF05721">
    <property type="entry name" value="PhyH"/>
    <property type="match status" value="1"/>
</dbReference>
<dbReference type="InterPro" id="IPR008775">
    <property type="entry name" value="Phytyl_CoA_dOase-like"/>
</dbReference>
<reference evidence="2" key="1">
    <citation type="submission" date="2023-02" db="EMBL/GenBank/DDBJ databases">
        <title>Tahibacter soli sp. nov. isolated from soil.</title>
        <authorList>
            <person name="Baek J.H."/>
            <person name="Lee J.K."/>
            <person name="Choi D.G."/>
            <person name="Jeon C.O."/>
        </authorList>
    </citation>
    <scope>NUCLEOTIDE SEQUENCE</scope>
    <source>
        <strain evidence="2">BL</strain>
    </source>
</reference>
<accession>A0A9X3YKQ2</accession>
<evidence type="ECO:0000313" key="2">
    <source>
        <dbReference type="EMBL" id="MDC8012468.1"/>
    </source>
</evidence>
<proteinExistence type="predicted"/>